<organism evidence="3 4">
    <name type="scientific">Levilactobacillus suantsaiihabitans</name>
    <dbReference type="NCBI Taxonomy" id="2487722"/>
    <lineage>
        <taxon>Bacteria</taxon>
        <taxon>Bacillati</taxon>
        <taxon>Bacillota</taxon>
        <taxon>Bacilli</taxon>
        <taxon>Lactobacillales</taxon>
        <taxon>Lactobacillaceae</taxon>
        <taxon>Levilactobacillus</taxon>
    </lineage>
</organism>
<accession>A0A4Z0J6D3</accession>
<comment type="caution">
    <text evidence="3">The sequence shown here is derived from an EMBL/GenBank/DDBJ whole genome shotgun (WGS) entry which is preliminary data.</text>
</comment>
<gene>
    <name evidence="3" type="ORF">EGT51_10160</name>
</gene>
<keyword evidence="4" id="KW-1185">Reference proteome</keyword>
<feature type="region of interest" description="Disordered" evidence="1">
    <location>
        <begin position="284"/>
        <end position="366"/>
    </location>
</feature>
<feature type="chain" id="PRO_5039064122" evidence="2">
    <location>
        <begin position="30"/>
        <end position="442"/>
    </location>
</feature>
<protein>
    <submittedName>
        <fullName evidence="3">Tyrosine-protein phosphatase</fullName>
    </submittedName>
</protein>
<proteinExistence type="predicted"/>
<dbReference type="InterPro" id="IPR029021">
    <property type="entry name" value="Prot-tyrosine_phosphatase-like"/>
</dbReference>
<keyword evidence="2" id="KW-0732">Signal</keyword>
<feature type="compositionally biased region" description="Pro residues" evidence="1">
    <location>
        <begin position="304"/>
        <end position="325"/>
    </location>
</feature>
<dbReference type="Pfam" id="PF13350">
    <property type="entry name" value="Y_phosphatase3"/>
    <property type="match status" value="1"/>
</dbReference>
<dbReference type="AlphaFoldDB" id="A0A4Z0J6D3"/>
<dbReference type="Proteomes" id="UP000297348">
    <property type="component" value="Unassembled WGS sequence"/>
</dbReference>
<name>A0A4Z0J6D3_9LACO</name>
<dbReference type="OrthoDB" id="2317858at2"/>
<feature type="compositionally biased region" description="Low complexity" evidence="1">
    <location>
        <begin position="326"/>
        <end position="339"/>
    </location>
</feature>
<evidence type="ECO:0000313" key="3">
    <source>
        <dbReference type="EMBL" id="TGD18037.1"/>
    </source>
</evidence>
<dbReference type="GO" id="GO:0004721">
    <property type="term" value="F:phosphoprotein phosphatase activity"/>
    <property type="evidence" value="ECO:0007669"/>
    <property type="project" value="InterPro"/>
</dbReference>
<feature type="signal peptide" evidence="2">
    <location>
        <begin position="1"/>
        <end position="29"/>
    </location>
</feature>
<dbReference type="RefSeq" id="WP_135368574.1">
    <property type="nucleotide sequence ID" value="NZ_RKLX01000018.1"/>
</dbReference>
<evidence type="ECO:0000256" key="2">
    <source>
        <dbReference type="SAM" id="SignalP"/>
    </source>
</evidence>
<dbReference type="EMBL" id="RKLX01000018">
    <property type="protein sequence ID" value="TGD18037.1"/>
    <property type="molecule type" value="Genomic_DNA"/>
</dbReference>
<evidence type="ECO:0000313" key="4">
    <source>
        <dbReference type="Proteomes" id="UP000297348"/>
    </source>
</evidence>
<reference evidence="3 4" key="1">
    <citation type="submission" date="2018-10" db="EMBL/GenBank/DDBJ databases">
        <title>Lactobacillus sp. R7 and Lactobacillus sp. R19 isolated from fermented mustard green product of Taiwan.</title>
        <authorList>
            <person name="Lin S.-T."/>
        </authorList>
    </citation>
    <scope>NUCLEOTIDE SEQUENCE [LARGE SCALE GENOMIC DNA]</scope>
    <source>
        <strain evidence="3 4">BCRC 81129</strain>
    </source>
</reference>
<feature type="compositionally biased region" description="Low complexity" evidence="1">
    <location>
        <begin position="289"/>
        <end position="303"/>
    </location>
</feature>
<dbReference type="SUPFAM" id="SSF52799">
    <property type="entry name" value="(Phosphotyrosine protein) phosphatases II"/>
    <property type="match status" value="1"/>
</dbReference>
<evidence type="ECO:0000256" key="1">
    <source>
        <dbReference type="SAM" id="MobiDB-lite"/>
    </source>
</evidence>
<dbReference type="InterPro" id="IPR026893">
    <property type="entry name" value="Tyr/Ser_Pase_IphP-type"/>
</dbReference>
<sequence length="442" mass="48848">MQSSKRFKALCLAGVALALLATGGGSVSATTTALADTTTQKADSNLANEIATYGDVKKTLVKLAGTKNTRDFGGYKTADGKWQIRPNRLLRSDNLHYITNNDKSILAADHHVTSIIDFRTDGQITGAPDQQLAGVSNTSMSVLGSHAFSDSVALSPTFAGDGGFYVQQLEFSQSAINSYSRFLNMLLHNRYATLYHCTSGKDRTGIATVLVMTILGMDKDTILGDFMQSHQTGRLVKKEWLDEYYREITSRYVTLNRYITNVLGFSRLQQTKLRSMYLVSTDGKNTPYTATAAGDTTFATKPKPTTPTPAPTPAPQPSQPQPSQPQQPASDQTQPTTPDVAVPAEGSLADQPVKTKPAKHQIISTKKHHTKYLYHLKGHKQWFKDARLQKSKGRTAKHQTKTWRLVKSERIKINGKMHTYYQVQDHAGHKAWILKSYVVKVK</sequence>
<dbReference type="Gene3D" id="3.90.190.10">
    <property type="entry name" value="Protein tyrosine phosphatase superfamily"/>
    <property type="match status" value="1"/>
</dbReference>